<feature type="chain" id="PRO_5045761452" evidence="3">
    <location>
        <begin position="31"/>
        <end position="144"/>
    </location>
</feature>
<dbReference type="Gene3D" id="3.10.450.30">
    <property type="entry name" value="Microbial ribonucleases"/>
    <property type="match status" value="1"/>
</dbReference>
<name>A0ABS2I3P2_9ACTN</name>
<dbReference type="RefSeq" id="WP_205085644.1">
    <property type="nucleotide sequence ID" value="NZ_JAFEUF010000198.1"/>
</dbReference>
<evidence type="ECO:0000256" key="1">
    <source>
        <dbReference type="ARBA" id="ARBA00022722"/>
    </source>
</evidence>
<dbReference type="Proteomes" id="UP000712045">
    <property type="component" value="Unassembled WGS sequence"/>
</dbReference>
<evidence type="ECO:0000256" key="2">
    <source>
        <dbReference type="ARBA" id="ARBA00022801"/>
    </source>
</evidence>
<protein>
    <submittedName>
        <fullName evidence="4">Ribonuclease</fullName>
    </submittedName>
</protein>
<accession>A0ABS2I3P2</accession>
<keyword evidence="2" id="KW-0378">Hydrolase</keyword>
<gene>
    <name evidence="4" type="ORF">JS521_27395</name>
</gene>
<dbReference type="Pfam" id="PF00545">
    <property type="entry name" value="Ribonuclease"/>
    <property type="match status" value="1"/>
</dbReference>
<sequence>MRIPPRITRLGGSAALLSLLLASGPVTAQAATPATTPTTSHSATAFRAMAVGSICYSALPSQAHDTLDLIEQGGPYPYEQDGTVFQNREGLLPDQSTGYYHEYTVITPGSDNRGARRIVTGEQTEEDYYTADHYASFDLVDHDC</sequence>
<dbReference type="InterPro" id="IPR000026">
    <property type="entry name" value="N1-like"/>
</dbReference>
<reference evidence="4 5" key="1">
    <citation type="submission" date="2021-02" db="EMBL/GenBank/DDBJ databases">
        <title>Genome Streptomyces sp. RHZ10.</title>
        <authorList>
            <person name="Besaury L."/>
        </authorList>
    </citation>
    <scope>NUCLEOTIDE SEQUENCE [LARGE SCALE GENOMIC DNA]</scope>
    <source>
        <strain evidence="4 5">RHZ10</strain>
    </source>
</reference>
<feature type="signal peptide" evidence="3">
    <location>
        <begin position="1"/>
        <end position="30"/>
    </location>
</feature>
<organism evidence="4 5">
    <name type="scientific">Streptomyces durocortorensis</name>
    <dbReference type="NCBI Taxonomy" id="2811104"/>
    <lineage>
        <taxon>Bacteria</taxon>
        <taxon>Bacillati</taxon>
        <taxon>Actinomycetota</taxon>
        <taxon>Actinomycetes</taxon>
        <taxon>Kitasatosporales</taxon>
        <taxon>Streptomycetaceae</taxon>
        <taxon>Streptomyces</taxon>
    </lineage>
</organism>
<keyword evidence="1" id="KW-0540">Nuclease</keyword>
<evidence type="ECO:0000313" key="5">
    <source>
        <dbReference type="Proteomes" id="UP000712045"/>
    </source>
</evidence>
<dbReference type="SUPFAM" id="SSF53933">
    <property type="entry name" value="Microbial ribonucleases"/>
    <property type="match status" value="1"/>
</dbReference>
<comment type="caution">
    <text evidence="4">The sequence shown here is derived from an EMBL/GenBank/DDBJ whole genome shotgun (WGS) entry which is preliminary data.</text>
</comment>
<keyword evidence="3" id="KW-0732">Signal</keyword>
<dbReference type="EMBL" id="JAFEUF010000198">
    <property type="protein sequence ID" value="MBM7057480.1"/>
    <property type="molecule type" value="Genomic_DNA"/>
</dbReference>
<proteinExistence type="predicted"/>
<dbReference type="CDD" id="cd00607">
    <property type="entry name" value="RNase_Sa"/>
    <property type="match status" value="1"/>
</dbReference>
<keyword evidence="5" id="KW-1185">Reference proteome</keyword>
<evidence type="ECO:0000256" key="3">
    <source>
        <dbReference type="SAM" id="SignalP"/>
    </source>
</evidence>
<evidence type="ECO:0000313" key="4">
    <source>
        <dbReference type="EMBL" id="MBM7057480.1"/>
    </source>
</evidence>
<dbReference type="InterPro" id="IPR016191">
    <property type="entry name" value="Ribonuclease/ribotoxin"/>
</dbReference>